<keyword evidence="1" id="KW-0378">Hydrolase</keyword>
<dbReference type="Proteomes" id="UP001238163">
    <property type="component" value="Unassembled WGS sequence"/>
</dbReference>
<evidence type="ECO:0008006" key="5">
    <source>
        <dbReference type="Google" id="ProtNLM"/>
    </source>
</evidence>
<dbReference type="RefSeq" id="WP_307259129.1">
    <property type="nucleotide sequence ID" value="NZ_JAUSVL010000001.1"/>
</dbReference>
<accession>A0AAE4AM35</accession>
<evidence type="ECO:0000256" key="1">
    <source>
        <dbReference type="ARBA" id="ARBA00022801"/>
    </source>
</evidence>
<protein>
    <recommendedName>
        <fullName evidence="5">Alpha-galactosidase</fullName>
    </recommendedName>
</protein>
<evidence type="ECO:0000313" key="3">
    <source>
        <dbReference type="EMBL" id="MDQ0287965.1"/>
    </source>
</evidence>
<reference evidence="3" key="1">
    <citation type="submission" date="2023-07" db="EMBL/GenBank/DDBJ databases">
        <title>Genomic Encyclopedia of Type Strains, Phase IV (KMG-IV): sequencing the most valuable type-strain genomes for metagenomic binning, comparative biology and taxonomic classification.</title>
        <authorList>
            <person name="Goeker M."/>
        </authorList>
    </citation>
    <scope>NUCLEOTIDE SEQUENCE</scope>
    <source>
        <strain evidence="3">DSM 24202</strain>
    </source>
</reference>
<dbReference type="AlphaFoldDB" id="A0AAE4AM35"/>
<dbReference type="EMBL" id="JAUSVL010000001">
    <property type="protein sequence ID" value="MDQ0287965.1"/>
    <property type="molecule type" value="Genomic_DNA"/>
</dbReference>
<dbReference type="InterPro" id="IPR013785">
    <property type="entry name" value="Aldolase_TIM"/>
</dbReference>
<dbReference type="InterPro" id="IPR000111">
    <property type="entry name" value="Glyco_hydro_27/36_CS"/>
</dbReference>
<gene>
    <name evidence="3" type="ORF">J3R75_000072</name>
</gene>
<dbReference type="GO" id="GO:0004553">
    <property type="term" value="F:hydrolase activity, hydrolyzing O-glycosyl compounds"/>
    <property type="evidence" value="ECO:0007669"/>
    <property type="project" value="InterPro"/>
</dbReference>
<comment type="caution">
    <text evidence="3">The sequence shown here is derived from an EMBL/GenBank/DDBJ whole genome shotgun (WGS) entry which is preliminary data.</text>
</comment>
<name>A0AAE4AM35_9BACT</name>
<proteinExistence type="predicted"/>
<dbReference type="Gene3D" id="3.20.20.70">
    <property type="entry name" value="Aldolase class I"/>
    <property type="match status" value="1"/>
</dbReference>
<dbReference type="PROSITE" id="PS00512">
    <property type="entry name" value="ALPHA_GALACTOSIDASE"/>
    <property type="match status" value="1"/>
</dbReference>
<evidence type="ECO:0000313" key="4">
    <source>
        <dbReference type="Proteomes" id="UP001238163"/>
    </source>
</evidence>
<organism evidence="3 4">
    <name type="scientific">Oligosphaera ethanolica</name>
    <dbReference type="NCBI Taxonomy" id="760260"/>
    <lineage>
        <taxon>Bacteria</taxon>
        <taxon>Pseudomonadati</taxon>
        <taxon>Lentisphaerota</taxon>
        <taxon>Oligosphaeria</taxon>
        <taxon>Oligosphaerales</taxon>
        <taxon>Oligosphaeraceae</taxon>
        <taxon>Oligosphaera</taxon>
    </lineage>
</organism>
<sequence>MSGVCCAELTDGLLVLSTGRMTRTYDWQSGLLSALALALGDGGGSLALAGGASCALPGQTNAPVAADLTVAEVSGTPSRHGYLAATVTCVFASGLELRRVFRLYEHCPAIACDYYVRRAGRGSWTTAAALQVADMANVEQSERLAEGAGDHVVTERLRLPGVHWRARAVDFADVTDRCNNLVSEREVLPYRGDSMLTGNILLMRPSFGDTAVFVLKEAPCAPVQLGRPPADFVLRIGDLSVLGLGLRATAAAGDEWVRGYSVVVGLSANDELSQLSALRDYQSRLRVFDAARDEMVMMNTWGDRNQDTRMGEAFALREIDAAKRLGITHLQLDDGWQTGVSCNTGRGISGSLDGIWQRADYWEPRAEVFPRGLRPVVEYGREQGVELCLWFNPSKDDSYAHWRDDADTLIRLHSDYGIRIFKIDGVFIGDKRAEVNLRRMFDAVTEATDGAAVFNLDCTAGRRYGYHFFYEYGNIFLENRYTDWGNYYPHWTLRNLWHLSKYVPTRRLQIEFLNTWRNGDKYGDDPLAPGRYSFEYCFAITMMAQPLAWFEGTGLPEEAFALKDVLRCYREHALAMHSGLVLPLGDEPSGLGWTGFQSIADARSGYVLIFREDNPRGQRRLALYGGEGGCRYRLTHIVGAGADHVVVADADGRVDFALPQPRSYALYRYEMAGGAR</sequence>
<keyword evidence="4" id="KW-1185">Reference proteome</keyword>
<dbReference type="GO" id="GO:0005975">
    <property type="term" value="P:carbohydrate metabolic process"/>
    <property type="evidence" value="ECO:0007669"/>
    <property type="project" value="InterPro"/>
</dbReference>
<keyword evidence="2" id="KW-0326">Glycosidase</keyword>
<dbReference type="InterPro" id="IPR017853">
    <property type="entry name" value="GH"/>
</dbReference>
<evidence type="ECO:0000256" key="2">
    <source>
        <dbReference type="ARBA" id="ARBA00023295"/>
    </source>
</evidence>
<dbReference type="SUPFAM" id="SSF51445">
    <property type="entry name" value="(Trans)glycosidases"/>
    <property type="match status" value="1"/>
</dbReference>